<dbReference type="EMBL" id="CAJFCJ010000006">
    <property type="protein sequence ID" value="CAD5115975.1"/>
    <property type="molecule type" value="Genomic_DNA"/>
</dbReference>
<accession>A0A7I8VIC6</accession>
<dbReference type="InterPro" id="IPR016024">
    <property type="entry name" value="ARM-type_fold"/>
</dbReference>
<sequence length="777" mass="89423">MESNSDFDNKSTIEQSTKEIIRTFAGKTAFKWDNYESSPNLEICNLGLTVKKCLSTDTADIARSTSGYTEGIHIFKVNWPKKKRGEVAIIGVSTDQVPVCRSQIVQIFDSNEVLLGWDIVNNQSFFNGNLIKNYPKDRNPNYAVPENFYMILDLDKGILAFRTDDEEFGFCYCELNSIFAEQGIKLYPVINLTSAGSEVTVVEIHNSSHDPSKRRIGMLLEMSVKWRMLNSMMIHKSSDKVNVILQIIQEFLELNFMVRDDLWMYKTYLKMMTKLDDTRALNLFQIFSLTQIRDSVGVQCFIAVSRLMYYYTWGNALFPIALVNQKCLDTIIDTFQIMPKLSIAQDVKSEILVNSIGLLHNLSKVTIIKDEIIRKRIHGILENYCDTIAYPPTVCLISVMTLGNVLYSDNRQAWIVPEKLLEILVELTIKAIKEGHAKFSTMYVFPREALETLLAILDCAENCHFLLKRNLIGILNDALIQLSNDNVCLELAQQCLNKLFTLIVMTHEGKDQQYRKIVKVNGLVDVLKKLDERDFNYLSMTSKICLYKIQKFTIGKIKGECILENLSRRFLKEYINIDNKSYLLNQYDKCYCPVCHSIRNEAEGVSHGIPPRYHSLPIGWFRFALKIPSQAKSERASETWHRAFHGTRVDRVYTILRQEELLLPGEMTADGHRIKELPGHYNNDNKPEGFNTKRIFVSPSLRYANYYSPGKQWNGCTVKAAFQVLIKPNCYNIGPETIGVKKQIDLMYSNYDLEWFTENRSSVVLHSLLIKIEKNEK</sequence>
<dbReference type="InterPro" id="IPR011989">
    <property type="entry name" value="ARM-like"/>
</dbReference>
<organism evidence="2 3">
    <name type="scientific">Dimorphilus gyrociliatus</name>
    <dbReference type="NCBI Taxonomy" id="2664684"/>
    <lineage>
        <taxon>Eukaryota</taxon>
        <taxon>Metazoa</taxon>
        <taxon>Spiralia</taxon>
        <taxon>Lophotrochozoa</taxon>
        <taxon>Annelida</taxon>
        <taxon>Polychaeta</taxon>
        <taxon>Polychaeta incertae sedis</taxon>
        <taxon>Dinophilidae</taxon>
        <taxon>Dimorphilus</taxon>
    </lineage>
</organism>
<dbReference type="SUPFAM" id="SSF49899">
    <property type="entry name" value="Concanavalin A-like lectins/glucanases"/>
    <property type="match status" value="1"/>
</dbReference>
<evidence type="ECO:0000313" key="2">
    <source>
        <dbReference type="EMBL" id="CAD5115975.1"/>
    </source>
</evidence>
<proteinExistence type="predicted"/>
<dbReference type="GO" id="GO:0043161">
    <property type="term" value="P:proteasome-mediated ubiquitin-dependent protein catabolic process"/>
    <property type="evidence" value="ECO:0007669"/>
    <property type="project" value="TreeGrafter"/>
</dbReference>
<dbReference type="Gene3D" id="1.25.10.10">
    <property type="entry name" value="Leucine-rich Repeat Variant"/>
    <property type="match status" value="1"/>
</dbReference>
<dbReference type="AlphaFoldDB" id="A0A7I8VIC6"/>
<evidence type="ECO:0000259" key="1">
    <source>
        <dbReference type="PROSITE" id="PS50188"/>
    </source>
</evidence>
<protein>
    <submittedName>
        <fullName evidence="2">DgyrCDS4906</fullName>
    </submittedName>
</protein>
<reference evidence="2 3" key="1">
    <citation type="submission" date="2020-08" db="EMBL/GenBank/DDBJ databases">
        <authorList>
            <person name="Hejnol A."/>
        </authorList>
    </citation>
    <scope>NUCLEOTIDE SEQUENCE [LARGE SCALE GENOMIC DNA]</scope>
</reference>
<dbReference type="GO" id="GO:0019005">
    <property type="term" value="C:SCF ubiquitin ligase complex"/>
    <property type="evidence" value="ECO:0007669"/>
    <property type="project" value="TreeGrafter"/>
</dbReference>
<keyword evidence="3" id="KW-1185">Reference proteome</keyword>
<dbReference type="PANTHER" id="PTHR12245">
    <property type="entry name" value="SPRY DOMAIN CONTAINING SOCS BOX PROTEIN"/>
    <property type="match status" value="1"/>
</dbReference>
<dbReference type="SUPFAM" id="SSF48371">
    <property type="entry name" value="ARM repeat"/>
    <property type="match status" value="1"/>
</dbReference>
<gene>
    <name evidence="2" type="ORF">DGYR_LOCUS4656</name>
</gene>
<dbReference type="PROSITE" id="PS50188">
    <property type="entry name" value="B302_SPRY"/>
    <property type="match status" value="1"/>
</dbReference>
<feature type="domain" description="B30.2/SPRY" evidence="1">
    <location>
        <begin position="8"/>
        <end position="208"/>
    </location>
</feature>
<dbReference type="InterPro" id="IPR050672">
    <property type="entry name" value="FBXO45-Fsn/SPSB_families"/>
</dbReference>
<dbReference type="InterPro" id="IPR013320">
    <property type="entry name" value="ConA-like_dom_sf"/>
</dbReference>
<dbReference type="InterPro" id="IPR001870">
    <property type="entry name" value="B30.2/SPRY"/>
</dbReference>
<dbReference type="InterPro" id="IPR043136">
    <property type="entry name" value="B30.2/SPRY_sf"/>
</dbReference>
<dbReference type="Proteomes" id="UP000549394">
    <property type="component" value="Unassembled WGS sequence"/>
</dbReference>
<evidence type="ECO:0000313" key="3">
    <source>
        <dbReference type="Proteomes" id="UP000549394"/>
    </source>
</evidence>
<comment type="caution">
    <text evidence="2">The sequence shown here is derived from an EMBL/GenBank/DDBJ whole genome shotgun (WGS) entry which is preliminary data.</text>
</comment>
<dbReference type="OrthoDB" id="49113at2759"/>
<dbReference type="PANTHER" id="PTHR12245:SF11">
    <property type="entry name" value="PROTEIN GUSTAVUS"/>
    <property type="match status" value="1"/>
</dbReference>
<dbReference type="Gene3D" id="2.60.120.920">
    <property type="match status" value="1"/>
</dbReference>
<name>A0A7I8VIC6_9ANNE</name>